<proteinExistence type="predicted"/>
<dbReference type="Proteomes" id="UP000052232">
    <property type="component" value="Unassembled WGS sequence"/>
</dbReference>
<gene>
    <name evidence="2" type="ORF">V473_17305</name>
</gene>
<comment type="caution">
    <text evidence="2">The sequence shown here is derived from an EMBL/GenBank/DDBJ whole genome shotgun (WGS) entry which is preliminary data.</text>
</comment>
<keyword evidence="1" id="KW-1133">Transmembrane helix</keyword>
<dbReference type="AlphaFoldDB" id="A0A0J8AGH1"/>
<protein>
    <submittedName>
        <fullName evidence="2">Uncharacterized protein</fullName>
    </submittedName>
</protein>
<sequence>MDHFASAPALSYKGDMAIFPRPVSPKSALGDFWGYFRQQRQHKWPLLGVSVALTYVIIWTFVVDANTNTMPTRNKIIYVQSWDANRSDAAIILQQKIDFAKREAALQKNQAKMQGFADAFGIEWREEEARNTARRKEAVKQIDALLDERLAKAESTTKTPGGTPAGAAQP</sequence>
<dbReference type="RefSeq" id="WP_066606864.1">
    <property type="nucleotide sequence ID" value="NZ_KQ130435.1"/>
</dbReference>
<keyword evidence="3" id="KW-1185">Reference proteome</keyword>
<evidence type="ECO:0000313" key="2">
    <source>
        <dbReference type="EMBL" id="KMS53965.1"/>
    </source>
</evidence>
<dbReference type="STRING" id="1420583.V473_17305"/>
<name>A0A0J8AGH1_9SPHN</name>
<keyword evidence="1" id="KW-0812">Transmembrane</keyword>
<evidence type="ECO:0000256" key="1">
    <source>
        <dbReference type="SAM" id="Phobius"/>
    </source>
</evidence>
<evidence type="ECO:0000313" key="3">
    <source>
        <dbReference type="Proteomes" id="UP000052232"/>
    </source>
</evidence>
<keyword evidence="1" id="KW-0472">Membrane</keyword>
<dbReference type="EMBL" id="JACT01000004">
    <property type="protein sequence ID" value="KMS53965.1"/>
    <property type="molecule type" value="Genomic_DNA"/>
</dbReference>
<dbReference type="PATRIC" id="fig|1420583.3.peg.3267"/>
<feature type="transmembrane region" description="Helical" evidence="1">
    <location>
        <begin position="44"/>
        <end position="62"/>
    </location>
</feature>
<accession>A0A0J8AGH1</accession>
<organism evidence="2 3">
    <name type="scientific">Sphingobium cupriresistens LL01</name>
    <dbReference type="NCBI Taxonomy" id="1420583"/>
    <lineage>
        <taxon>Bacteria</taxon>
        <taxon>Pseudomonadati</taxon>
        <taxon>Pseudomonadota</taxon>
        <taxon>Alphaproteobacteria</taxon>
        <taxon>Sphingomonadales</taxon>
        <taxon>Sphingomonadaceae</taxon>
        <taxon>Sphingobium</taxon>
    </lineage>
</organism>
<reference evidence="2 3" key="1">
    <citation type="journal article" date="2015" name="G3 (Bethesda)">
        <title>Insights into Ongoing Evolution of the Hexachlorocyclohexane Catabolic Pathway from Comparative Genomics of Ten Sphingomonadaceae Strains.</title>
        <authorList>
            <person name="Pearce S.L."/>
            <person name="Oakeshott J.G."/>
            <person name="Pandey G."/>
        </authorList>
    </citation>
    <scope>NUCLEOTIDE SEQUENCE [LARGE SCALE GENOMIC DNA]</scope>
    <source>
        <strain evidence="2 3">LL01</strain>
    </source>
</reference>